<dbReference type="GO" id="GO:0005762">
    <property type="term" value="C:mitochondrial large ribosomal subunit"/>
    <property type="evidence" value="ECO:0000318"/>
    <property type="project" value="GO_Central"/>
</dbReference>
<dbReference type="InterPro" id="IPR019716">
    <property type="entry name" value="Ribosomal_mL53"/>
</dbReference>
<evidence type="ECO:0000313" key="9">
    <source>
        <dbReference type="EMBL" id="AOW31243.1"/>
    </source>
</evidence>
<dbReference type="Gene3D" id="3.40.30.10">
    <property type="entry name" value="Glutaredoxin"/>
    <property type="match status" value="1"/>
</dbReference>
<dbReference type="GeneID" id="30515403"/>
<evidence type="ECO:0000256" key="5">
    <source>
        <dbReference type="ARBA" id="ARBA00023274"/>
    </source>
</evidence>
<evidence type="ECO:0000256" key="1">
    <source>
        <dbReference type="ARBA" id="ARBA00004173"/>
    </source>
</evidence>
<reference evidence="9 10" key="2">
    <citation type="journal article" date="2007" name="Genome Biol.">
        <title>Assembly of the Candida albicans genome into sixteen supercontigs aligned on the eight chromosomes.</title>
        <authorList>
            <person name="van het Hoog M."/>
            <person name="Rast T.J."/>
            <person name="Martchenko M."/>
            <person name="Grindle S."/>
            <person name="Dignard D."/>
            <person name="Hogues H."/>
            <person name="Cuomo C."/>
            <person name="Berriman M."/>
            <person name="Scherer S."/>
            <person name="Magee B.B."/>
            <person name="Whiteway M."/>
            <person name="Chibana H."/>
            <person name="Nantel A."/>
            <person name="Magee P.T."/>
        </authorList>
    </citation>
    <scope>GENOME REANNOTATION</scope>
    <source>
        <strain evidence="10">SC5314 / ATCC MYA-2876</strain>
    </source>
</reference>
<dbReference type="SMR" id="A0A1D8PSW9"/>
<evidence type="ECO:0000256" key="7">
    <source>
        <dbReference type="ARBA" id="ARBA00077936"/>
    </source>
</evidence>
<dbReference type="InParanoid" id="A0A1D8PSW9"/>
<evidence type="ECO:0000256" key="6">
    <source>
        <dbReference type="ARBA" id="ARBA00035180"/>
    </source>
</evidence>
<dbReference type="PANTHER" id="PTHR28236">
    <property type="entry name" value="54S RIBOSOMAL PROTEIN L44, MITOCHONDRIAL"/>
    <property type="match status" value="1"/>
</dbReference>
<keyword evidence="3 9" id="KW-0689">Ribosomal protein</keyword>
<name>A0A1D8PSW9_CANAL</name>
<dbReference type="Proteomes" id="UP000000559">
    <property type="component" value="Chromosome R"/>
</dbReference>
<dbReference type="AlphaFoldDB" id="A0A1D8PSW9"/>
<keyword evidence="4" id="KW-0496">Mitochondrion</keyword>
<evidence type="ECO:0000313" key="10">
    <source>
        <dbReference type="Proteomes" id="UP000000559"/>
    </source>
</evidence>
<dbReference type="VEuPathDB" id="FungiDB:CR_05150W_A"/>
<dbReference type="eggNOG" id="ENOG502S452">
    <property type="taxonomic scope" value="Eukaryota"/>
</dbReference>
<reference evidence="9 10" key="3">
    <citation type="journal article" date="2013" name="Genome Biol.">
        <title>Assembly of a phased diploid Candida albicans genome facilitates allele-specific measurements and provides a simple model for repeat and indel structure.</title>
        <authorList>
            <person name="Muzzey D."/>
            <person name="Schwartz K."/>
            <person name="Weissman J.S."/>
            <person name="Sherlock G."/>
        </authorList>
    </citation>
    <scope>NUCLEOTIDE SEQUENCE [LARGE SCALE GENOMIC DNA]</scope>
    <source>
        <strain evidence="10">SC5314 / ATCC MYA-2876</strain>
    </source>
</reference>
<dbReference type="EMBL" id="CP017630">
    <property type="protein sequence ID" value="AOW31243.1"/>
    <property type="molecule type" value="Genomic_DNA"/>
</dbReference>
<dbReference type="RefSeq" id="XP_019331089.1">
    <property type="nucleotide sequence ID" value="XM_019475544.1"/>
</dbReference>
<gene>
    <name evidence="9" type="ordered locus">CAALFM_CR05150WA</name>
    <name evidence="8" type="ordered locus">orf19.639.1</name>
</gene>
<evidence type="ECO:0000313" key="8">
    <source>
        <dbReference type="CGD" id="CAL0000179151"/>
    </source>
</evidence>
<dbReference type="Pfam" id="PF10780">
    <property type="entry name" value="MRP_L53"/>
    <property type="match status" value="1"/>
</dbReference>
<proteinExistence type="inferred from homology"/>
<comment type="subcellular location">
    <subcellularLocation>
        <location evidence="1">Mitochondrion</location>
    </subcellularLocation>
</comment>
<dbReference type="InterPro" id="IPR042776">
    <property type="entry name" value="Ribosomal_mL53_fung"/>
</dbReference>
<dbReference type="PANTHER" id="PTHR28236:SF1">
    <property type="entry name" value="LARGE RIBOSOMAL SUBUNIT PROTEIN ML53"/>
    <property type="match status" value="1"/>
</dbReference>
<organism evidence="9 10">
    <name type="scientific">Candida albicans (strain SC5314 / ATCC MYA-2876)</name>
    <name type="common">Yeast</name>
    <dbReference type="NCBI Taxonomy" id="237561"/>
    <lineage>
        <taxon>Eukaryota</taxon>
        <taxon>Fungi</taxon>
        <taxon>Dikarya</taxon>
        <taxon>Ascomycota</taxon>
        <taxon>Saccharomycotina</taxon>
        <taxon>Pichiomycetes</taxon>
        <taxon>Debaryomycetaceae</taxon>
        <taxon>Candida/Lodderomyces clade</taxon>
        <taxon>Candida</taxon>
    </lineage>
</organism>
<dbReference type="OrthoDB" id="4136894at2759"/>
<protein>
    <recommendedName>
        <fullName evidence="6">Large ribosomal subunit protein mL53</fullName>
    </recommendedName>
    <alternativeName>
        <fullName evidence="7">54S ribosomal protein L44, mitochondrial</fullName>
    </alternativeName>
</protein>
<dbReference type="FunCoup" id="A0A1D8PSW9">
    <property type="interactions" value="108"/>
</dbReference>
<dbReference type="GO" id="GO:0003735">
    <property type="term" value="F:structural constituent of ribosome"/>
    <property type="evidence" value="ECO:0000318"/>
    <property type="project" value="GO_Central"/>
</dbReference>
<comment type="similarity">
    <text evidence="2">Belongs to the mitochondrion-specific ribosomal protein mL53 family.</text>
</comment>
<accession>A0A1D8PSW9</accession>
<dbReference type="FunFam" id="3.40.30.10:FF:000260">
    <property type="entry name" value="Mitochondrial ribosomal protein L44"/>
    <property type="match status" value="1"/>
</dbReference>
<dbReference type="STRING" id="237561.A0A1D8PSW9"/>
<keyword evidence="5" id="KW-0687">Ribonucleoprotein</keyword>
<dbReference type="CGD" id="CAL0000179151">
    <property type="gene designation" value="orf19.639.1"/>
</dbReference>
<evidence type="ECO:0000256" key="2">
    <source>
        <dbReference type="ARBA" id="ARBA00005557"/>
    </source>
</evidence>
<evidence type="ECO:0000256" key="3">
    <source>
        <dbReference type="ARBA" id="ARBA00022980"/>
    </source>
</evidence>
<reference evidence="9 10" key="1">
    <citation type="journal article" date="2004" name="Proc. Natl. Acad. Sci. U.S.A.">
        <title>The diploid genome sequence of Candida albicans.</title>
        <authorList>
            <person name="Jones T."/>
            <person name="Federspiel N.A."/>
            <person name="Chibana H."/>
            <person name="Dungan J."/>
            <person name="Kalman S."/>
            <person name="Magee B.B."/>
            <person name="Newport G."/>
            <person name="Thorstenson Y.R."/>
            <person name="Agabian N."/>
            <person name="Magee P.T."/>
            <person name="Davis R.W."/>
            <person name="Scherer S."/>
        </authorList>
    </citation>
    <scope>NUCLEOTIDE SEQUENCE [LARGE SCALE GENOMIC DNA]</scope>
    <source>
        <strain evidence="10">SC5314 / ATCC MYA-2876</strain>
    </source>
</reference>
<evidence type="ECO:0000256" key="4">
    <source>
        <dbReference type="ARBA" id="ARBA00023128"/>
    </source>
</evidence>
<keyword evidence="10" id="KW-1185">Reference proteome</keyword>
<dbReference type="KEGG" id="cal:CAALFM_CR05150WA"/>
<dbReference type="OMA" id="TIDYKIL"/>
<sequence>MITKYFANVSVKFNPFSNAGKSARLFLSRVPTGTKIDCKVLTKPSDIQEIKVTFKDKHVMTANPATMRLADLSEYFDIHSRKLAIKDSIQD</sequence>